<evidence type="ECO:0000256" key="1">
    <source>
        <dbReference type="ARBA" id="ARBA00023267"/>
    </source>
</evidence>
<dbReference type="AlphaFoldDB" id="A0A5B8XR05"/>
<dbReference type="PANTHER" id="PTHR45266">
    <property type="entry name" value="OXALOACETATE DECARBOXYLASE ALPHA CHAIN"/>
    <property type="match status" value="1"/>
</dbReference>
<dbReference type="Gene3D" id="2.40.50.100">
    <property type="match status" value="1"/>
</dbReference>
<dbReference type="Pfam" id="PF00364">
    <property type="entry name" value="Biotin_lipoyl"/>
    <property type="match status" value="1"/>
</dbReference>
<dbReference type="RefSeq" id="WP_146957938.1">
    <property type="nucleotide sequence ID" value="NZ_CP042467.1"/>
</dbReference>
<dbReference type="EMBL" id="CP042467">
    <property type="protein sequence ID" value="QED26473.1"/>
    <property type="molecule type" value="Genomic_DNA"/>
</dbReference>
<dbReference type="Proteomes" id="UP000321595">
    <property type="component" value="Chromosome"/>
</dbReference>
<dbReference type="OrthoDB" id="9769961at2"/>
<gene>
    <name evidence="3" type="ORF">FRD01_04265</name>
</gene>
<name>A0A5B8XR05_9DELT</name>
<sequence length="169" mass="18345">MYLVKVDQQKEFAIDLIEARRGTWHARLHNGKTVALQLRGRDDNGDFIVVVDGEEHVVGLHRNGRTLMSMGELTAAIEVTPGADIILDDLGLKQPDKLPHVALTSPITGIVVEVLVETGMAVKAGQALVVVEAMKMENTLVAAQDGIVREIPTEAGRTVFVGDELVLFE</sequence>
<dbReference type="InterPro" id="IPR000089">
    <property type="entry name" value="Biotin_lipoyl"/>
</dbReference>
<keyword evidence="1" id="KW-0092">Biotin</keyword>
<evidence type="ECO:0000259" key="2">
    <source>
        <dbReference type="PROSITE" id="PS50968"/>
    </source>
</evidence>
<dbReference type="SUPFAM" id="SSF51230">
    <property type="entry name" value="Single hybrid motif"/>
    <property type="match status" value="1"/>
</dbReference>
<dbReference type="KEGG" id="bbae:FRD01_04265"/>
<organism evidence="3 4">
    <name type="scientific">Microvenator marinus</name>
    <dbReference type="NCBI Taxonomy" id="2600177"/>
    <lineage>
        <taxon>Bacteria</taxon>
        <taxon>Deltaproteobacteria</taxon>
        <taxon>Bradymonadales</taxon>
        <taxon>Microvenatoraceae</taxon>
        <taxon>Microvenator</taxon>
    </lineage>
</organism>
<protein>
    <submittedName>
        <fullName evidence="3">Biotin/lipoyl-binding protein</fullName>
    </submittedName>
</protein>
<dbReference type="PROSITE" id="PS50968">
    <property type="entry name" value="BIOTINYL_LIPOYL"/>
    <property type="match status" value="1"/>
</dbReference>
<reference evidence="3 4" key="1">
    <citation type="submission" date="2019-08" db="EMBL/GenBank/DDBJ databases">
        <authorList>
            <person name="Liang Q."/>
        </authorList>
    </citation>
    <scope>NUCLEOTIDE SEQUENCE [LARGE SCALE GENOMIC DNA]</scope>
    <source>
        <strain evidence="3 4">V1718</strain>
    </source>
</reference>
<dbReference type="InterPro" id="IPR001882">
    <property type="entry name" value="Biotin_BS"/>
</dbReference>
<keyword evidence="4" id="KW-1185">Reference proteome</keyword>
<dbReference type="CDD" id="cd06850">
    <property type="entry name" value="biotinyl_domain"/>
    <property type="match status" value="1"/>
</dbReference>
<feature type="domain" description="Lipoyl-binding" evidence="2">
    <location>
        <begin position="93"/>
        <end position="169"/>
    </location>
</feature>
<accession>A0A5B8XR05</accession>
<dbReference type="PROSITE" id="PS00188">
    <property type="entry name" value="BIOTIN"/>
    <property type="match status" value="1"/>
</dbReference>
<evidence type="ECO:0000313" key="4">
    <source>
        <dbReference type="Proteomes" id="UP000321595"/>
    </source>
</evidence>
<dbReference type="InterPro" id="IPR011053">
    <property type="entry name" value="Single_hybrid_motif"/>
</dbReference>
<dbReference type="PANTHER" id="PTHR45266:SF3">
    <property type="entry name" value="OXALOACETATE DECARBOXYLASE ALPHA CHAIN"/>
    <property type="match status" value="1"/>
</dbReference>
<evidence type="ECO:0000313" key="3">
    <source>
        <dbReference type="EMBL" id="QED26473.1"/>
    </source>
</evidence>
<proteinExistence type="predicted"/>
<dbReference type="InterPro" id="IPR050709">
    <property type="entry name" value="Biotin_Carboxyl_Carrier/Decarb"/>
</dbReference>